<keyword evidence="2" id="KW-0456">Lyase</keyword>
<dbReference type="GO" id="GO:0003839">
    <property type="term" value="F:gamma-glutamylcyclotransferase activity"/>
    <property type="evidence" value="ECO:0007669"/>
    <property type="project" value="EnsemblFungi"/>
</dbReference>
<evidence type="ECO:0000313" key="3">
    <source>
        <dbReference type="EMBL" id="OSS50790.1"/>
    </source>
</evidence>
<keyword evidence="4" id="KW-1185">Reference proteome</keyword>
<dbReference type="PANTHER" id="PTHR12192">
    <property type="entry name" value="CATION TRANSPORT PROTEIN CHAC-RELATED"/>
    <property type="match status" value="1"/>
</dbReference>
<dbReference type="Gene3D" id="3.10.490.10">
    <property type="entry name" value="Gamma-glutamyl cyclotransferase-like"/>
    <property type="match status" value="1"/>
</dbReference>
<dbReference type="GO" id="GO:0005737">
    <property type="term" value="C:cytoplasm"/>
    <property type="evidence" value="ECO:0007669"/>
    <property type="project" value="TreeGrafter"/>
</dbReference>
<dbReference type="FunCoup" id="A0A1Y2M3X5">
    <property type="interactions" value="317"/>
</dbReference>
<evidence type="ECO:0000313" key="4">
    <source>
        <dbReference type="Proteomes" id="UP000193240"/>
    </source>
</evidence>
<name>A0A1Y2M3X5_EPING</name>
<gene>
    <name evidence="3" type="ORF">B5807_04160</name>
</gene>
<dbReference type="EC" id="4.3.2.7" evidence="1"/>
<dbReference type="AlphaFoldDB" id="A0A1Y2M3X5"/>
<dbReference type="GO" id="GO:0006751">
    <property type="term" value="P:glutathione catabolic process"/>
    <property type="evidence" value="ECO:0007669"/>
    <property type="project" value="EnsemblFungi"/>
</dbReference>
<proteinExistence type="predicted"/>
<dbReference type="PANTHER" id="PTHR12192:SF2">
    <property type="entry name" value="GLUTATHIONE-SPECIFIC GAMMA-GLUTAMYLCYCLOTRANSFERASE 2"/>
    <property type="match status" value="1"/>
</dbReference>
<dbReference type="InterPro" id="IPR006840">
    <property type="entry name" value="ChaC"/>
</dbReference>
<dbReference type="EMBL" id="KZ107841">
    <property type="protein sequence ID" value="OSS50790.1"/>
    <property type="molecule type" value="Genomic_DNA"/>
</dbReference>
<organism evidence="3 4">
    <name type="scientific">Epicoccum nigrum</name>
    <name type="common">Soil fungus</name>
    <name type="synonym">Epicoccum purpurascens</name>
    <dbReference type="NCBI Taxonomy" id="105696"/>
    <lineage>
        <taxon>Eukaryota</taxon>
        <taxon>Fungi</taxon>
        <taxon>Dikarya</taxon>
        <taxon>Ascomycota</taxon>
        <taxon>Pezizomycotina</taxon>
        <taxon>Dothideomycetes</taxon>
        <taxon>Pleosporomycetidae</taxon>
        <taxon>Pleosporales</taxon>
        <taxon>Pleosporineae</taxon>
        <taxon>Didymellaceae</taxon>
        <taxon>Epicoccum</taxon>
    </lineage>
</organism>
<reference evidence="3 4" key="1">
    <citation type="journal article" date="2017" name="Genome Announc.">
        <title>Genome sequence of the saprophytic ascomycete Epicoccum nigrum ICMP 19927 strain isolated from New Zealand.</title>
        <authorList>
            <person name="Fokin M."/>
            <person name="Fleetwood D."/>
            <person name="Weir B.S."/>
            <person name="Villas-Boas S.G."/>
        </authorList>
    </citation>
    <scope>NUCLEOTIDE SEQUENCE [LARGE SCALE GENOMIC DNA]</scope>
    <source>
        <strain evidence="3 4">ICMP 19927</strain>
    </source>
</reference>
<dbReference type="GO" id="GO:0061928">
    <property type="term" value="F:glutathione specific gamma-glutamylcyclotransferase activity"/>
    <property type="evidence" value="ECO:0007669"/>
    <property type="project" value="UniProtKB-EC"/>
</dbReference>
<dbReference type="InParanoid" id="A0A1Y2M3X5"/>
<evidence type="ECO:0000256" key="1">
    <source>
        <dbReference type="ARBA" id="ARBA00012344"/>
    </source>
</evidence>
<dbReference type="FunFam" id="3.10.490.10:FF:000021">
    <property type="entry name" value="Gamma-glutamylcyclotransferase"/>
    <property type="match status" value="1"/>
</dbReference>
<protein>
    <recommendedName>
        <fullName evidence="1">glutathione-specific gamma-glutamylcyclotransferase</fullName>
        <ecNumber evidence="1">4.3.2.7</ecNumber>
    </recommendedName>
</protein>
<accession>A0A1Y2M3X5</accession>
<dbReference type="OMA" id="DHREKDG"/>
<evidence type="ECO:0000256" key="2">
    <source>
        <dbReference type="ARBA" id="ARBA00023239"/>
    </source>
</evidence>
<dbReference type="InterPro" id="IPR013024">
    <property type="entry name" value="GGCT-like"/>
</dbReference>
<dbReference type="Proteomes" id="UP000193240">
    <property type="component" value="Unassembled WGS sequence"/>
</dbReference>
<dbReference type="Pfam" id="PF04752">
    <property type="entry name" value="ChaC"/>
    <property type="match status" value="1"/>
</dbReference>
<dbReference type="STRING" id="105696.A0A1Y2M3X5"/>
<sequence length="215" mass="24525">MADHQKEIEEFGNNDDFWLFGYGSLIWKPPPHFDQRVPGYIEGYVRRFWQASEDHRGTPEAPGRVVTLIDRAHWDTLTDHHEPTERVWGAAYHIRSSKVAQVRSYLDIREINGYSIQFTPFQPSSPSHSSPIKCLVYIGLPENPQFLGPQEPGALARRILESRGPSGENREYLFNLEEALLGLSAESGDWHVSDLVARCREIEEREGKGVGRSLV</sequence>
<dbReference type="CDD" id="cd06661">
    <property type="entry name" value="GGCT_like"/>
    <property type="match status" value="1"/>
</dbReference>